<feature type="transmembrane region" description="Helical" evidence="1">
    <location>
        <begin position="80"/>
        <end position="98"/>
    </location>
</feature>
<keyword evidence="1" id="KW-0812">Transmembrane</keyword>
<dbReference type="AlphaFoldDB" id="A0A2I0VSY1"/>
<dbReference type="EMBL" id="KZ503267">
    <property type="protein sequence ID" value="PKU66518.1"/>
    <property type="molecule type" value="Genomic_DNA"/>
</dbReference>
<evidence type="ECO:0000313" key="2">
    <source>
        <dbReference type="EMBL" id="PKU66518.1"/>
    </source>
</evidence>
<reference evidence="2 3" key="1">
    <citation type="journal article" date="2016" name="Sci. Rep.">
        <title>The Dendrobium catenatum Lindl. genome sequence provides insights into polysaccharide synthase, floral development and adaptive evolution.</title>
        <authorList>
            <person name="Zhang G.Q."/>
            <person name="Xu Q."/>
            <person name="Bian C."/>
            <person name="Tsai W.C."/>
            <person name="Yeh C.M."/>
            <person name="Liu K.W."/>
            <person name="Yoshida K."/>
            <person name="Zhang L.S."/>
            <person name="Chang S.B."/>
            <person name="Chen F."/>
            <person name="Shi Y."/>
            <person name="Su Y.Y."/>
            <person name="Zhang Y.Q."/>
            <person name="Chen L.J."/>
            <person name="Yin Y."/>
            <person name="Lin M."/>
            <person name="Huang H."/>
            <person name="Deng H."/>
            <person name="Wang Z.W."/>
            <person name="Zhu S.L."/>
            <person name="Zhao X."/>
            <person name="Deng C."/>
            <person name="Niu S.C."/>
            <person name="Huang J."/>
            <person name="Wang M."/>
            <person name="Liu G.H."/>
            <person name="Yang H.J."/>
            <person name="Xiao X.J."/>
            <person name="Hsiao Y.Y."/>
            <person name="Wu W.L."/>
            <person name="Chen Y.Y."/>
            <person name="Mitsuda N."/>
            <person name="Ohme-Takagi M."/>
            <person name="Luo Y.B."/>
            <person name="Van de Peer Y."/>
            <person name="Liu Z.J."/>
        </authorList>
    </citation>
    <scope>NUCLEOTIDE SEQUENCE [LARGE SCALE GENOMIC DNA]</scope>
    <source>
        <tissue evidence="2">The whole plant</tissue>
    </source>
</reference>
<keyword evidence="1" id="KW-0472">Membrane</keyword>
<organism evidence="2 3">
    <name type="scientific">Dendrobium catenatum</name>
    <dbReference type="NCBI Taxonomy" id="906689"/>
    <lineage>
        <taxon>Eukaryota</taxon>
        <taxon>Viridiplantae</taxon>
        <taxon>Streptophyta</taxon>
        <taxon>Embryophyta</taxon>
        <taxon>Tracheophyta</taxon>
        <taxon>Spermatophyta</taxon>
        <taxon>Magnoliopsida</taxon>
        <taxon>Liliopsida</taxon>
        <taxon>Asparagales</taxon>
        <taxon>Orchidaceae</taxon>
        <taxon>Epidendroideae</taxon>
        <taxon>Malaxideae</taxon>
        <taxon>Dendrobiinae</taxon>
        <taxon>Dendrobium</taxon>
    </lineage>
</organism>
<reference evidence="2 3" key="2">
    <citation type="journal article" date="2017" name="Nature">
        <title>The Apostasia genome and the evolution of orchids.</title>
        <authorList>
            <person name="Zhang G.Q."/>
            <person name="Liu K.W."/>
            <person name="Li Z."/>
            <person name="Lohaus R."/>
            <person name="Hsiao Y.Y."/>
            <person name="Niu S.C."/>
            <person name="Wang J.Y."/>
            <person name="Lin Y.C."/>
            <person name="Xu Q."/>
            <person name="Chen L.J."/>
            <person name="Yoshida K."/>
            <person name="Fujiwara S."/>
            <person name="Wang Z.W."/>
            <person name="Zhang Y.Q."/>
            <person name="Mitsuda N."/>
            <person name="Wang M."/>
            <person name="Liu G.H."/>
            <person name="Pecoraro L."/>
            <person name="Huang H.X."/>
            <person name="Xiao X.J."/>
            <person name="Lin M."/>
            <person name="Wu X.Y."/>
            <person name="Wu W.L."/>
            <person name="Chen Y.Y."/>
            <person name="Chang S.B."/>
            <person name="Sakamoto S."/>
            <person name="Ohme-Takagi M."/>
            <person name="Yagi M."/>
            <person name="Zeng S.J."/>
            <person name="Shen C.Y."/>
            <person name="Yeh C.M."/>
            <person name="Luo Y.B."/>
            <person name="Tsai W.C."/>
            <person name="Van de Peer Y."/>
            <person name="Liu Z.J."/>
        </authorList>
    </citation>
    <scope>NUCLEOTIDE SEQUENCE [LARGE SCALE GENOMIC DNA]</scope>
    <source>
        <tissue evidence="2">The whole plant</tissue>
    </source>
</reference>
<keyword evidence="1" id="KW-1133">Transmembrane helix</keyword>
<proteinExistence type="predicted"/>
<keyword evidence="3" id="KW-1185">Reference proteome</keyword>
<evidence type="ECO:0000256" key="1">
    <source>
        <dbReference type="SAM" id="Phobius"/>
    </source>
</evidence>
<protein>
    <submittedName>
        <fullName evidence="2">Uncharacterized protein</fullName>
    </submittedName>
</protein>
<sequence length="99" mass="11229">MADPEFEWGLVFNANGSINILKPPCFDVGFEDDATVKEYLDRVVPILVSIIDRRFSSYDWSLVSHPLHPSLPATSPPTKFFGAIFVVVISLIIWVFFLR</sequence>
<dbReference type="Proteomes" id="UP000233837">
    <property type="component" value="Unassembled WGS sequence"/>
</dbReference>
<gene>
    <name evidence="2" type="ORF">MA16_Dca006846</name>
</gene>
<name>A0A2I0VSY1_9ASPA</name>
<accession>A0A2I0VSY1</accession>
<evidence type="ECO:0000313" key="3">
    <source>
        <dbReference type="Proteomes" id="UP000233837"/>
    </source>
</evidence>